<name>A0A0W0G6U2_MONRR</name>
<dbReference type="EMBL" id="LATX01000959">
    <property type="protein sequence ID" value="KTB44278.1"/>
    <property type="molecule type" value="Genomic_DNA"/>
</dbReference>
<feature type="compositionally biased region" description="Low complexity" evidence="1">
    <location>
        <begin position="9"/>
        <end position="51"/>
    </location>
</feature>
<feature type="region of interest" description="Disordered" evidence="1">
    <location>
        <begin position="1"/>
        <end position="90"/>
    </location>
</feature>
<reference evidence="2 3" key="1">
    <citation type="submission" date="2015-12" db="EMBL/GenBank/DDBJ databases">
        <title>Draft genome sequence of Moniliophthora roreri, the causal agent of frosty pod rot of cacao.</title>
        <authorList>
            <person name="Aime M.C."/>
            <person name="Diaz-Valderrama J.R."/>
            <person name="Kijpornyongpan T."/>
            <person name="Phillips-Mora W."/>
        </authorList>
    </citation>
    <scope>NUCLEOTIDE SEQUENCE [LARGE SCALE GENOMIC DNA]</scope>
    <source>
        <strain evidence="2 3">MCA 2952</strain>
    </source>
</reference>
<organism evidence="2 3">
    <name type="scientific">Moniliophthora roreri</name>
    <name type="common">Frosty pod rot fungus</name>
    <name type="synonym">Monilia roreri</name>
    <dbReference type="NCBI Taxonomy" id="221103"/>
    <lineage>
        <taxon>Eukaryota</taxon>
        <taxon>Fungi</taxon>
        <taxon>Dikarya</taxon>
        <taxon>Basidiomycota</taxon>
        <taxon>Agaricomycotina</taxon>
        <taxon>Agaricomycetes</taxon>
        <taxon>Agaricomycetidae</taxon>
        <taxon>Agaricales</taxon>
        <taxon>Marasmiineae</taxon>
        <taxon>Marasmiaceae</taxon>
        <taxon>Moniliophthora</taxon>
    </lineage>
</organism>
<sequence>MTWSDPLITTTSGNPPTTTMSGNPSTTTLEHLPTTTQPPTTTMLERPLTTTHPPPPPTTSEPPPATTHPPPPPPTTTWEPPFTTSVPDQNGGNVCGNGGVQHCCNSLGVRFPDLLSCSILSGVCSNGRVYCCNNNNDQSSFVFDHGRNSILTYLASYYRWTCQHKRRQLYGVVPSLLVIWTVSL</sequence>
<gene>
    <name evidence="2" type="ORF">WG66_3142</name>
</gene>
<accession>A0A0W0G6U2</accession>
<evidence type="ECO:0008006" key="4">
    <source>
        <dbReference type="Google" id="ProtNLM"/>
    </source>
</evidence>
<comment type="caution">
    <text evidence="2">The sequence shown here is derived from an EMBL/GenBank/DDBJ whole genome shotgun (WGS) entry which is preliminary data.</text>
</comment>
<evidence type="ECO:0000256" key="1">
    <source>
        <dbReference type="SAM" id="MobiDB-lite"/>
    </source>
</evidence>
<proteinExistence type="predicted"/>
<protein>
    <recommendedName>
        <fullName evidence="4">Hydrophobin</fullName>
    </recommendedName>
</protein>
<evidence type="ECO:0000313" key="3">
    <source>
        <dbReference type="Proteomes" id="UP000054988"/>
    </source>
</evidence>
<dbReference type="Proteomes" id="UP000054988">
    <property type="component" value="Unassembled WGS sequence"/>
</dbReference>
<feature type="compositionally biased region" description="Low complexity" evidence="1">
    <location>
        <begin position="76"/>
        <end position="90"/>
    </location>
</feature>
<feature type="compositionally biased region" description="Pro residues" evidence="1">
    <location>
        <begin position="52"/>
        <end position="75"/>
    </location>
</feature>
<evidence type="ECO:0000313" key="2">
    <source>
        <dbReference type="EMBL" id="KTB44278.1"/>
    </source>
</evidence>
<dbReference type="AlphaFoldDB" id="A0A0W0G6U2"/>